<feature type="binding site" evidence="6">
    <location>
        <position position="319"/>
    </location>
    <ligand>
        <name>FAD</name>
        <dbReference type="ChEBI" id="CHEBI:57692"/>
    </ligand>
</feature>
<reference evidence="8 9" key="1">
    <citation type="journal article" date="2015" name="Genome Announc.">
        <title>Expanding the biotechnology potential of lactobacilli through comparative genomics of 213 strains and associated genera.</title>
        <authorList>
            <person name="Sun Z."/>
            <person name="Harris H.M."/>
            <person name="McCann A."/>
            <person name="Guo C."/>
            <person name="Argimon S."/>
            <person name="Zhang W."/>
            <person name="Yang X."/>
            <person name="Jeffery I.B."/>
            <person name="Cooney J.C."/>
            <person name="Kagawa T.F."/>
            <person name="Liu W."/>
            <person name="Song Y."/>
            <person name="Salvetti E."/>
            <person name="Wrobel A."/>
            <person name="Rasinkangas P."/>
            <person name="Parkhill J."/>
            <person name="Rea M.C."/>
            <person name="O'Sullivan O."/>
            <person name="Ritari J."/>
            <person name="Douillard F.P."/>
            <person name="Paul Ross R."/>
            <person name="Yang R."/>
            <person name="Briner A.E."/>
            <person name="Felis G.E."/>
            <person name="de Vos W.M."/>
            <person name="Barrangou R."/>
            <person name="Klaenhammer T.R."/>
            <person name="Caufield P.W."/>
            <person name="Cui Y."/>
            <person name="Zhang H."/>
            <person name="O'Toole P.W."/>
        </authorList>
    </citation>
    <scope>NUCLEOTIDE SEQUENCE [LARGE SCALE GENOMIC DNA]</scope>
    <source>
        <strain evidence="8 9">DSM 15946</strain>
    </source>
</reference>
<feature type="domain" description="FAD/NAD(P)-binding" evidence="7">
    <location>
        <begin position="39"/>
        <end position="336"/>
    </location>
</feature>
<sequence>MKGNTIGNCGFLRRWGANATIKLLKISGNEAKKMTEKMYDVTIVGGGPVGMFAAFYCGLHELNAQLIEALPTLGGQPAALYPEKQIWDVAGKAGVTGRQLAADLAAQMAIAPVDTVVGQMVTNVQKDPDGCFTITTDQATYRAKAVLVALGKGAFTPRSLALPGAAELDDQQLSYFVTQKADFAGQDVVVLGGGDSAIDMALMLEPVAKSVKLVHRRDQFRALPKMVSDLQTSAVEILTPYLPKEISSQADGKVSLTLKKMKSEEGLTLTPDRVLVNYGFTSNNAALKDWQLDLASEHHLIQVDSTMQTSVAGVYAIGDGVTYPGKVALIANGFGEAPVAVTALAKALYPDKRLAMHSSSMKIKA</sequence>
<keyword evidence="3 6" id="KW-0274">FAD</keyword>
<keyword evidence="5 6" id="KW-0560">Oxidoreductase</keyword>
<dbReference type="EMBL" id="AZFK01000028">
    <property type="protein sequence ID" value="KRL90649.1"/>
    <property type="molecule type" value="Genomic_DNA"/>
</dbReference>
<dbReference type="InterPro" id="IPR023753">
    <property type="entry name" value="FAD/NAD-binding_dom"/>
</dbReference>
<dbReference type="GO" id="GO:0004324">
    <property type="term" value="F:ferredoxin-NADP+ reductase activity"/>
    <property type="evidence" value="ECO:0007669"/>
    <property type="project" value="UniProtKB-UniRule"/>
</dbReference>
<feature type="binding site" evidence="6">
    <location>
        <position position="121"/>
    </location>
    <ligand>
        <name>FAD</name>
        <dbReference type="ChEBI" id="CHEBI:57692"/>
    </ligand>
</feature>
<keyword evidence="4 6" id="KW-0521">NADP</keyword>
<feature type="binding site" evidence="6">
    <location>
        <position position="360"/>
    </location>
    <ligand>
        <name>FAD</name>
        <dbReference type="ChEBI" id="CHEBI:57692"/>
    </ligand>
</feature>
<dbReference type="PRINTS" id="PR00469">
    <property type="entry name" value="PNDRDTASEII"/>
</dbReference>
<evidence type="ECO:0000313" key="8">
    <source>
        <dbReference type="EMBL" id="KRL90649.1"/>
    </source>
</evidence>
<comment type="caution">
    <text evidence="6">Lacks conserved residue(s) required for the propagation of feature annotation.</text>
</comment>
<name>A0A0R1UB99_9LACO</name>
<dbReference type="EC" id="1.18.1.2" evidence="6"/>
<evidence type="ECO:0000256" key="6">
    <source>
        <dbReference type="HAMAP-Rule" id="MF_01685"/>
    </source>
</evidence>
<evidence type="ECO:0000256" key="3">
    <source>
        <dbReference type="ARBA" id="ARBA00022827"/>
    </source>
</evidence>
<dbReference type="GO" id="GO:0050660">
    <property type="term" value="F:flavin adenine dinucleotide binding"/>
    <property type="evidence" value="ECO:0007669"/>
    <property type="project" value="UniProtKB-UniRule"/>
</dbReference>
<protein>
    <recommendedName>
        <fullName evidence="6">Ferredoxin--NADP reductase</fullName>
        <shortName evidence="6">FNR</shortName>
        <shortName evidence="6">Fd-NADP(+) reductase</shortName>
        <ecNumber evidence="6">1.18.1.2</ecNumber>
    </recommendedName>
</protein>
<evidence type="ECO:0000313" key="9">
    <source>
        <dbReference type="Proteomes" id="UP000050816"/>
    </source>
</evidence>
<evidence type="ECO:0000256" key="5">
    <source>
        <dbReference type="ARBA" id="ARBA00023002"/>
    </source>
</evidence>
<accession>A0A0R1UB99</accession>
<feature type="binding site" evidence="6">
    <location>
        <position position="68"/>
    </location>
    <ligand>
        <name>FAD</name>
        <dbReference type="ChEBI" id="CHEBI:57692"/>
    </ligand>
</feature>
<dbReference type="PRINTS" id="PR00368">
    <property type="entry name" value="FADPNR"/>
</dbReference>
<evidence type="ECO:0000256" key="4">
    <source>
        <dbReference type="ARBA" id="ARBA00022857"/>
    </source>
</evidence>
<dbReference type="InterPro" id="IPR050097">
    <property type="entry name" value="Ferredoxin-NADP_redctase_2"/>
</dbReference>
<dbReference type="PATRIC" id="fig|1423760.3.peg.1323"/>
<dbReference type="GO" id="GO:0050661">
    <property type="term" value="F:NADP binding"/>
    <property type="evidence" value="ECO:0007669"/>
    <property type="project" value="UniProtKB-UniRule"/>
</dbReference>
<comment type="caution">
    <text evidence="8">The sequence shown here is derived from an EMBL/GenBank/DDBJ whole genome shotgun (WGS) entry which is preliminary data.</text>
</comment>
<dbReference type="InterPro" id="IPR022890">
    <property type="entry name" value="Fd--NADP_Rdtase_type_2"/>
</dbReference>
<dbReference type="Pfam" id="PF07992">
    <property type="entry name" value="Pyr_redox_2"/>
    <property type="match status" value="1"/>
</dbReference>
<dbReference type="PANTHER" id="PTHR48105">
    <property type="entry name" value="THIOREDOXIN REDUCTASE 1-RELATED-RELATED"/>
    <property type="match status" value="1"/>
</dbReference>
<feature type="binding site" evidence="6">
    <location>
        <position position="76"/>
    </location>
    <ligand>
        <name>FAD</name>
        <dbReference type="ChEBI" id="CHEBI:57692"/>
    </ligand>
</feature>
<dbReference type="SUPFAM" id="SSF51905">
    <property type="entry name" value="FAD/NAD(P)-binding domain"/>
    <property type="match status" value="1"/>
</dbReference>
<feature type="binding site" evidence="6">
    <location>
        <position position="155"/>
    </location>
    <ligand>
        <name>FAD</name>
        <dbReference type="ChEBI" id="CHEBI:57692"/>
    </ligand>
</feature>
<evidence type="ECO:0000259" key="7">
    <source>
        <dbReference type="Pfam" id="PF07992"/>
    </source>
</evidence>
<dbReference type="Gene3D" id="3.50.50.60">
    <property type="entry name" value="FAD/NAD(P)-binding domain"/>
    <property type="match status" value="2"/>
</dbReference>
<keyword evidence="2 6" id="KW-0285">Flavoprotein</keyword>
<comment type="cofactor">
    <cofactor evidence="6">
        <name>FAD</name>
        <dbReference type="ChEBI" id="CHEBI:57692"/>
    </cofactor>
    <text evidence="6">Binds 1 FAD per subunit.</text>
</comment>
<dbReference type="InterPro" id="IPR036188">
    <property type="entry name" value="FAD/NAD-bd_sf"/>
</dbReference>
<dbReference type="HAMAP" id="MF_01685">
    <property type="entry name" value="FENR2"/>
    <property type="match status" value="1"/>
</dbReference>
<feature type="binding site" evidence="6">
    <location>
        <position position="81"/>
    </location>
    <ligand>
        <name>FAD</name>
        <dbReference type="ChEBI" id="CHEBI:57692"/>
    </ligand>
</feature>
<dbReference type="AlphaFoldDB" id="A0A0R1UB99"/>
<comment type="subunit">
    <text evidence="1 6">Homodimer.</text>
</comment>
<dbReference type="Proteomes" id="UP000050816">
    <property type="component" value="Unassembled WGS sequence"/>
</dbReference>
<proteinExistence type="inferred from homology"/>
<evidence type="ECO:0000256" key="1">
    <source>
        <dbReference type="ARBA" id="ARBA00011738"/>
    </source>
</evidence>
<evidence type="ECO:0000256" key="2">
    <source>
        <dbReference type="ARBA" id="ARBA00022630"/>
    </source>
</evidence>
<comment type="catalytic activity">
    <reaction evidence="6">
        <text>2 reduced [2Fe-2S]-[ferredoxin] + NADP(+) + H(+) = 2 oxidized [2Fe-2S]-[ferredoxin] + NADPH</text>
        <dbReference type="Rhea" id="RHEA:20125"/>
        <dbReference type="Rhea" id="RHEA-COMP:10000"/>
        <dbReference type="Rhea" id="RHEA-COMP:10001"/>
        <dbReference type="ChEBI" id="CHEBI:15378"/>
        <dbReference type="ChEBI" id="CHEBI:33737"/>
        <dbReference type="ChEBI" id="CHEBI:33738"/>
        <dbReference type="ChEBI" id="CHEBI:57783"/>
        <dbReference type="ChEBI" id="CHEBI:58349"/>
        <dbReference type="EC" id="1.18.1.2"/>
    </reaction>
</comment>
<gene>
    <name evidence="8" type="ORF">FC43_GL001253</name>
</gene>
<organism evidence="8 9">
    <name type="scientific">Limosilactobacillus ingluviei DSM 15946</name>
    <dbReference type="NCBI Taxonomy" id="1423760"/>
    <lineage>
        <taxon>Bacteria</taxon>
        <taxon>Bacillati</taxon>
        <taxon>Bacillota</taxon>
        <taxon>Bacilli</taxon>
        <taxon>Lactobacillales</taxon>
        <taxon>Lactobacillaceae</taxon>
        <taxon>Limosilactobacillus</taxon>
    </lineage>
</organism>
<comment type="similarity">
    <text evidence="6">Belongs to the ferredoxin--NADP reductase type 2 family.</text>
</comment>